<gene>
    <name evidence="1" type="ORF">EHSB41UT_02300</name>
</gene>
<dbReference type="Proteomes" id="UP000196573">
    <property type="component" value="Unassembled WGS sequence"/>
</dbReference>
<dbReference type="OrthoDB" id="6022471at2"/>
<dbReference type="EMBL" id="FWPT01000005">
    <property type="protein sequence ID" value="SMA47065.1"/>
    <property type="molecule type" value="Genomic_DNA"/>
</dbReference>
<protein>
    <recommendedName>
        <fullName evidence="3">DUF600 family protein</fullName>
    </recommendedName>
</protein>
<keyword evidence="2" id="KW-1185">Reference proteome</keyword>
<accession>A0A1X7AKI0</accession>
<evidence type="ECO:0000313" key="2">
    <source>
        <dbReference type="Proteomes" id="UP000196573"/>
    </source>
</evidence>
<dbReference type="AlphaFoldDB" id="A0A1X7AKI0"/>
<dbReference type="RefSeq" id="WP_087109983.1">
    <property type="nucleotide sequence ID" value="NZ_CBCSCN010000003.1"/>
</dbReference>
<organism evidence="1 2">
    <name type="scientific">Parendozoicomonas haliclonae</name>
    <dbReference type="NCBI Taxonomy" id="1960125"/>
    <lineage>
        <taxon>Bacteria</taxon>
        <taxon>Pseudomonadati</taxon>
        <taxon>Pseudomonadota</taxon>
        <taxon>Gammaproteobacteria</taxon>
        <taxon>Oceanospirillales</taxon>
        <taxon>Endozoicomonadaceae</taxon>
        <taxon>Parendozoicomonas</taxon>
    </lineage>
</organism>
<reference evidence="1 2" key="1">
    <citation type="submission" date="2017-03" db="EMBL/GenBank/DDBJ databases">
        <authorList>
            <person name="Afonso C.L."/>
            <person name="Miller P.J."/>
            <person name="Scott M.A."/>
            <person name="Spackman E."/>
            <person name="Goraichik I."/>
            <person name="Dimitrov K.M."/>
            <person name="Suarez D.L."/>
            <person name="Swayne D.E."/>
        </authorList>
    </citation>
    <scope>NUCLEOTIDE SEQUENCE [LARGE SCALE GENOMIC DNA]</scope>
    <source>
        <strain evidence="1">SB41UT1</strain>
    </source>
</reference>
<evidence type="ECO:0000313" key="1">
    <source>
        <dbReference type="EMBL" id="SMA47065.1"/>
    </source>
</evidence>
<sequence>MKIDDKIVLEIGAMILQCEDVMESKWDFVSFVFDISDNHIANSGFLYIDDEISPASAEIEDDPLRLDDKIITLREKVRQQYGESFKQLLIQMESKQNRIKINFEFDNPERWSINPKNIIDMREHLRPVFD</sequence>
<name>A0A1X7AKI0_9GAMM</name>
<evidence type="ECO:0008006" key="3">
    <source>
        <dbReference type="Google" id="ProtNLM"/>
    </source>
</evidence>
<proteinExistence type="predicted"/>